<evidence type="ECO:0000256" key="3">
    <source>
        <dbReference type="ARBA" id="ARBA00022960"/>
    </source>
</evidence>
<dbReference type="InterPro" id="IPR042175">
    <property type="entry name" value="Cell/Rod_MreC_2"/>
</dbReference>
<evidence type="ECO:0000259" key="7">
    <source>
        <dbReference type="Pfam" id="PF04085"/>
    </source>
</evidence>
<dbReference type="PIRSF" id="PIRSF038471">
    <property type="entry name" value="MreC"/>
    <property type="match status" value="1"/>
</dbReference>
<dbReference type="AlphaFoldDB" id="H3KBF7"/>
<feature type="domain" description="Rod shape-determining protein MreC beta-barrel core" evidence="7">
    <location>
        <begin position="127"/>
        <end position="272"/>
    </location>
</feature>
<dbReference type="Gene3D" id="2.40.10.350">
    <property type="entry name" value="Rod shape-determining protein MreC, domain 2"/>
    <property type="match status" value="1"/>
</dbReference>
<keyword evidence="6" id="KW-0175">Coiled coil</keyword>
<comment type="similarity">
    <text evidence="1 5">Belongs to the MreC family.</text>
</comment>
<evidence type="ECO:0000256" key="1">
    <source>
        <dbReference type="ARBA" id="ARBA00009369"/>
    </source>
</evidence>
<evidence type="ECO:0000313" key="8">
    <source>
        <dbReference type="EMBL" id="EHY32590.1"/>
    </source>
</evidence>
<dbReference type="GO" id="GO:0008360">
    <property type="term" value="P:regulation of cell shape"/>
    <property type="evidence" value="ECO:0007669"/>
    <property type="project" value="UniProtKB-KW"/>
</dbReference>
<accession>H3KBF7</accession>
<feature type="coiled-coil region" evidence="6">
    <location>
        <begin position="67"/>
        <end position="101"/>
    </location>
</feature>
<name>H3KBF7_9BURK</name>
<comment type="function">
    <text evidence="5">Involved in formation and maintenance of cell shape.</text>
</comment>
<dbReference type="PATRIC" id="fig|762967.3.peg.48"/>
<dbReference type="InterPro" id="IPR007221">
    <property type="entry name" value="MreC"/>
</dbReference>
<evidence type="ECO:0000256" key="2">
    <source>
        <dbReference type="ARBA" id="ARBA00013855"/>
    </source>
</evidence>
<dbReference type="NCBIfam" id="TIGR00219">
    <property type="entry name" value="mreC"/>
    <property type="match status" value="1"/>
</dbReference>
<dbReference type="InterPro" id="IPR055342">
    <property type="entry name" value="MreC_beta-barrel_core"/>
</dbReference>
<sequence length="298" mass="33197">MEYGPPPLFRQGMSVRIRFLLSVLAAIILILVDGRLRAVDGFRSALVSFTTPLVEVVAAPARFIGEYENYFTSKRTLSDENQRLKEENQLLLLRAARLNELEVENARLRSLVEAVPRTTSHTKTAEVLGRVSDPFVSRLQINLGERDGLVTGMPVIGVYGVLGQVNRTVLHQAEVRLLTEQHQQISVVNERTGVHYIATGTGEPELDLLFVRQDDDLRAGDRLVTSGFDKIFPRNIAVATVTSVTHTPGETYQRVSASPGAITDDIQFATVILVDPNPTAALEAQTEEKQPFERRRRR</sequence>
<dbReference type="HOGENOM" id="CLU_042663_2_0_4"/>
<comment type="caution">
    <text evidence="8">The sequence shown here is derived from an EMBL/GenBank/DDBJ whole genome shotgun (WGS) entry which is preliminary data.</text>
</comment>
<dbReference type="Proteomes" id="UP000004956">
    <property type="component" value="Unassembled WGS sequence"/>
</dbReference>
<organism evidence="8 9">
    <name type="scientific">Sutterella parvirubra YIT 11816</name>
    <dbReference type="NCBI Taxonomy" id="762967"/>
    <lineage>
        <taxon>Bacteria</taxon>
        <taxon>Pseudomonadati</taxon>
        <taxon>Pseudomonadota</taxon>
        <taxon>Betaproteobacteria</taxon>
        <taxon>Burkholderiales</taxon>
        <taxon>Sutterellaceae</taxon>
        <taxon>Sutterella</taxon>
    </lineage>
</organism>
<proteinExistence type="inferred from homology"/>
<evidence type="ECO:0000313" key="9">
    <source>
        <dbReference type="Proteomes" id="UP000004956"/>
    </source>
</evidence>
<keyword evidence="3 5" id="KW-0133">Cell shape</keyword>
<dbReference type="STRING" id="762967.HMPREF9440_00052"/>
<dbReference type="Gene3D" id="2.40.10.340">
    <property type="entry name" value="Rod shape-determining protein MreC, domain 1"/>
    <property type="match status" value="1"/>
</dbReference>
<dbReference type="PANTHER" id="PTHR34138">
    <property type="entry name" value="CELL SHAPE-DETERMINING PROTEIN MREC"/>
    <property type="match status" value="1"/>
</dbReference>
<evidence type="ECO:0000256" key="4">
    <source>
        <dbReference type="ARBA" id="ARBA00032089"/>
    </source>
</evidence>
<gene>
    <name evidence="8" type="ORF">HMPREF9440_00052</name>
</gene>
<evidence type="ECO:0000256" key="5">
    <source>
        <dbReference type="PIRNR" id="PIRNR038471"/>
    </source>
</evidence>
<dbReference type="InterPro" id="IPR042177">
    <property type="entry name" value="Cell/Rod_1"/>
</dbReference>
<protein>
    <recommendedName>
        <fullName evidence="2 5">Cell shape-determining protein MreC</fullName>
    </recommendedName>
    <alternativeName>
        <fullName evidence="4 5">Cell shape protein MreC</fullName>
    </alternativeName>
</protein>
<reference evidence="8 9" key="1">
    <citation type="submission" date="2011-11" db="EMBL/GenBank/DDBJ databases">
        <authorList>
            <person name="Weinstock G."/>
            <person name="Sodergren E."/>
            <person name="Clifton S."/>
            <person name="Fulton L."/>
            <person name="Fulton B."/>
            <person name="Courtney L."/>
            <person name="Fronick C."/>
            <person name="Harrison M."/>
            <person name="Strong C."/>
            <person name="Farmer C."/>
            <person name="Delahaunty K."/>
            <person name="Markovic C."/>
            <person name="Hall O."/>
            <person name="Minx P."/>
            <person name="Tomlinson C."/>
            <person name="Mitreva M."/>
            <person name="Hou S."/>
            <person name="Chen J."/>
            <person name="Wollam A."/>
            <person name="Pepin K.H."/>
            <person name="Johnson M."/>
            <person name="Bhonagiri V."/>
            <person name="Zhang X."/>
            <person name="Suruliraj S."/>
            <person name="Warren W."/>
            <person name="Chinwalla A."/>
            <person name="Mardis E.R."/>
            <person name="Wilson R.K."/>
        </authorList>
    </citation>
    <scope>NUCLEOTIDE SEQUENCE [LARGE SCALE GENOMIC DNA]</scope>
    <source>
        <strain evidence="8 9">YIT 11816</strain>
    </source>
</reference>
<dbReference type="Pfam" id="PF04085">
    <property type="entry name" value="MreC"/>
    <property type="match status" value="1"/>
</dbReference>
<dbReference type="GO" id="GO:0005886">
    <property type="term" value="C:plasma membrane"/>
    <property type="evidence" value="ECO:0007669"/>
    <property type="project" value="TreeGrafter"/>
</dbReference>
<dbReference type="RefSeq" id="WP_008540352.1">
    <property type="nucleotide sequence ID" value="NZ_JH604836.1"/>
</dbReference>
<evidence type="ECO:0000256" key="6">
    <source>
        <dbReference type="SAM" id="Coils"/>
    </source>
</evidence>
<dbReference type="EMBL" id="AFBQ01000002">
    <property type="protein sequence ID" value="EHY32590.1"/>
    <property type="molecule type" value="Genomic_DNA"/>
</dbReference>
<dbReference type="PANTHER" id="PTHR34138:SF1">
    <property type="entry name" value="CELL SHAPE-DETERMINING PROTEIN MREC"/>
    <property type="match status" value="1"/>
</dbReference>
<keyword evidence="9" id="KW-1185">Reference proteome</keyword>
<dbReference type="OrthoDB" id="9808025at2"/>